<reference evidence="4 5" key="1">
    <citation type="journal article" date="2015" name="Nature">
        <title>rRNA introns, odd ribosomes, and small enigmatic genomes across a large radiation of phyla.</title>
        <authorList>
            <person name="Brown C.T."/>
            <person name="Hug L.A."/>
            <person name="Thomas B.C."/>
            <person name="Sharon I."/>
            <person name="Castelle C.J."/>
            <person name="Singh A."/>
            <person name="Wilkins M.J."/>
            <person name="Williams K.H."/>
            <person name="Banfield J.F."/>
        </authorList>
    </citation>
    <scope>NUCLEOTIDE SEQUENCE [LARGE SCALE GENOMIC DNA]</scope>
</reference>
<dbReference type="PANTHER" id="PTHR11839">
    <property type="entry name" value="UDP/ADP-SUGAR PYROPHOSPHATASE"/>
    <property type="match status" value="1"/>
</dbReference>
<dbReference type="GO" id="GO:0006753">
    <property type="term" value="P:nucleoside phosphate metabolic process"/>
    <property type="evidence" value="ECO:0007669"/>
    <property type="project" value="TreeGrafter"/>
</dbReference>
<accession>A0A0G0H2C4</accession>
<evidence type="ECO:0000313" key="5">
    <source>
        <dbReference type="Proteomes" id="UP000034591"/>
    </source>
</evidence>
<evidence type="ECO:0000259" key="3">
    <source>
        <dbReference type="PROSITE" id="PS51462"/>
    </source>
</evidence>
<organism evidence="4 5">
    <name type="scientific">Candidatus Woesebacteria bacterium GW2011_GWA1_37_7</name>
    <dbReference type="NCBI Taxonomy" id="1618545"/>
    <lineage>
        <taxon>Bacteria</taxon>
        <taxon>Candidatus Woeseibacteriota</taxon>
    </lineage>
</organism>
<proteinExistence type="predicted"/>
<dbReference type="PANTHER" id="PTHR11839:SF18">
    <property type="entry name" value="NUDIX HYDROLASE DOMAIN-CONTAINING PROTEIN"/>
    <property type="match status" value="1"/>
</dbReference>
<name>A0A0G0H2C4_9BACT</name>
<feature type="domain" description="Nudix hydrolase" evidence="3">
    <location>
        <begin position="38"/>
        <end position="168"/>
    </location>
</feature>
<dbReference type="PROSITE" id="PS00893">
    <property type="entry name" value="NUDIX_BOX"/>
    <property type="match status" value="1"/>
</dbReference>
<evidence type="ECO:0000256" key="1">
    <source>
        <dbReference type="ARBA" id="ARBA00001946"/>
    </source>
</evidence>
<keyword evidence="2 4" id="KW-0378">Hydrolase</keyword>
<comment type="caution">
    <text evidence="4">The sequence shown here is derived from an EMBL/GenBank/DDBJ whole genome shotgun (WGS) entry which is preliminary data.</text>
</comment>
<dbReference type="CDD" id="cd03424">
    <property type="entry name" value="NUDIX_ADPRase_Nudt5_UGPPase_Nudt14"/>
    <property type="match status" value="1"/>
</dbReference>
<comment type="cofactor">
    <cofactor evidence="1">
        <name>Mg(2+)</name>
        <dbReference type="ChEBI" id="CHEBI:18420"/>
    </cofactor>
</comment>
<dbReference type="STRING" id="1618545.US53_C0019G0041"/>
<dbReference type="InterPro" id="IPR015797">
    <property type="entry name" value="NUDIX_hydrolase-like_dom_sf"/>
</dbReference>
<dbReference type="AlphaFoldDB" id="A0A0G0H2C4"/>
<evidence type="ECO:0000256" key="2">
    <source>
        <dbReference type="ARBA" id="ARBA00022801"/>
    </source>
</evidence>
<dbReference type="Gene3D" id="3.90.79.10">
    <property type="entry name" value="Nucleoside Triphosphate Pyrophosphohydrolase"/>
    <property type="match status" value="1"/>
</dbReference>
<gene>
    <name evidence="4" type="ORF">US53_C0019G0041</name>
</gene>
<dbReference type="SUPFAM" id="SSF55811">
    <property type="entry name" value="Nudix"/>
    <property type="match status" value="1"/>
</dbReference>
<dbReference type="GO" id="GO:0019693">
    <property type="term" value="P:ribose phosphate metabolic process"/>
    <property type="evidence" value="ECO:0007669"/>
    <property type="project" value="TreeGrafter"/>
</dbReference>
<dbReference type="EMBL" id="LBTI01000019">
    <property type="protein sequence ID" value="KKQ37413.1"/>
    <property type="molecule type" value="Genomic_DNA"/>
</dbReference>
<dbReference type="Proteomes" id="UP000034591">
    <property type="component" value="Unassembled WGS sequence"/>
</dbReference>
<protein>
    <submittedName>
        <fullName evidence="4">NUDIX hydrolase</fullName>
    </submittedName>
</protein>
<sequence length="176" mass="19892">MKLEWKKIKERKYKAGYWKMREKTFVLPSGVKASYDIRDCGNTACVLAITENNNVVLVKVFRPGPEKILLEMPGGFVGKDEDIKEAISRELLEETGYTGNFEFAGSAIDDAYSNRIINCFVAKGCRKIKDPVTTEEDEKFVEIVEMSLSDFKKHLKSGQLTDVEAGYMALDYLGLL</sequence>
<dbReference type="GO" id="GO:0016787">
    <property type="term" value="F:hydrolase activity"/>
    <property type="evidence" value="ECO:0007669"/>
    <property type="project" value="UniProtKB-KW"/>
</dbReference>
<dbReference type="InterPro" id="IPR020084">
    <property type="entry name" value="NUDIX_hydrolase_CS"/>
</dbReference>
<evidence type="ECO:0000313" key="4">
    <source>
        <dbReference type="EMBL" id="KKQ37413.1"/>
    </source>
</evidence>
<dbReference type="PROSITE" id="PS51462">
    <property type="entry name" value="NUDIX"/>
    <property type="match status" value="1"/>
</dbReference>
<dbReference type="InterPro" id="IPR000086">
    <property type="entry name" value="NUDIX_hydrolase_dom"/>
</dbReference>
<dbReference type="Pfam" id="PF00293">
    <property type="entry name" value="NUDIX"/>
    <property type="match status" value="1"/>
</dbReference>